<keyword evidence="12 15" id="KW-0378">Hydrolase</keyword>
<dbReference type="FunFam" id="3.30.160.20:FF:000003">
    <property type="entry name" value="Ribonuclease 3"/>
    <property type="match status" value="1"/>
</dbReference>
<evidence type="ECO:0000256" key="4">
    <source>
        <dbReference type="ARBA" id="ARBA00011738"/>
    </source>
</evidence>
<keyword evidence="8 15" id="KW-0819">tRNA processing</keyword>
<feature type="binding site" evidence="15">
    <location>
        <position position="45"/>
    </location>
    <ligand>
        <name>Mg(2+)</name>
        <dbReference type="ChEBI" id="CHEBI:18420"/>
    </ligand>
</feature>
<keyword evidence="10 15" id="KW-0479">Metal-binding</keyword>
<dbReference type="InterPro" id="IPR036389">
    <property type="entry name" value="RNase_III_sf"/>
</dbReference>
<feature type="domain" description="DRBM" evidence="16">
    <location>
        <begin position="157"/>
        <end position="226"/>
    </location>
</feature>
<dbReference type="SUPFAM" id="SSF54768">
    <property type="entry name" value="dsRNA-binding domain-like"/>
    <property type="match status" value="1"/>
</dbReference>
<evidence type="ECO:0000256" key="13">
    <source>
        <dbReference type="ARBA" id="ARBA00022842"/>
    </source>
</evidence>
<evidence type="ECO:0000256" key="11">
    <source>
        <dbReference type="ARBA" id="ARBA00022759"/>
    </source>
</evidence>
<dbReference type="GO" id="GO:0006397">
    <property type="term" value="P:mRNA processing"/>
    <property type="evidence" value="ECO:0007669"/>
    <property type="project" value="UniProtKB-UniRule"/>
</dbReference>
<keyword evidence="11 15" id="KW-0255">Endonuclease</keyword>
<comment type="subunit">
    <text evidence="4 15">Homodimer.</text>
</comment>
<dbReference type="PROSITE" id="PS50137">
    <property type="entry name" value="DS_RBD"/>
    <property type="match status" value="1"/>
</dbReference>
<evidence type="ECO:0000256" key="9">
    <source>
        <dbReference type="ARBA" id="ARBA00022722"/>
    </source>
</evidence>
<dbReference type="PANTHER" id="PTHR11207:SF0">
    <property type="entry name" value="RIBONUCLEASE 3"/>
    <property type="match status" value="1"/>
</dbReference>
<dbReference type="PANTHER" id="PTHR11207">
    <property type="entry name" value="RIBONUCLEASE III"/>
    <property type="match status" value="1"/>
</dbReference>
<dbReference type="SMART" id="SM00535">
    <property type="entry name" value="RIBOc"/>
    <property type="match status" value="1"/>
</dbReference>
<evidence type="ECO:0000256" key="7">
    <source>
        <dbReference type="ARBA" id="ARBA00022664"/>
    </source>
</evidence>
<keyword evidence="14 15" id="KW-0694">RNA-binding</keyword>
<dbReference type="GO" id="GO:0004525">
    <property type="term" value="F:ribonuclease III activity"/>
    <property type="evidence" value="ECO:0007669"/>
    <property type="project" value="UniProtKB-UniRule"/>
</dbReference>
<comment type="caution">
    <text evidence="18">The sequence shown here is derived from an EMBL/GenBank/DDBJ whole genome shotgun (WGS) entry which is preliminary data.</text>
</comment>
<evidence type="ECO:0000259" key="16">
    <source>
        <dbReference type="PROSITE" id="PS50137"/>
    </source>
</evidence>
<dbReference type="Pfam" id="PF00035">
    <property type="entry name" value="dsrm"/>
    <property type="match status" value="1"/>
</dbReference>
<dbReference type="RefSeq" id="WP_131307084.1">
    <property type="nucleotide sequence ID" value="NZ_SJFN01000006.1"/>
</dbReference>
<sequence length="233" mass="25263">MSTFADLDTVEARIGHRFADRALLLMALTHTSAAATPAASYQRLEFLGDRVLALSVAGMLHHAFPDAEEGELARRLNAMVKRETCADVARSLAFGDAVRLGPGELQTGGRNKTAILGDVAEAVIAAVYLDAGFDVARDFVERNWYPLMMEARGPLRDAKTTLQEWLQSRGLAAPTYRQVGRSGPDHDPVFEIAVDIVGVEGAIGTGRSKREAERDAATRVLAREGLWKDDTDA</sequence>
<comment type="function">
    <text evidence="15">Digests double-stranded RNA. Involved in the processing of primary rRNA transcript to yield the immediate precursors to the large and small rRNAs (23S and 16S). Processes some mRNAs, and tRNAs when they are encoded in the rRNA operon. Processes pre-crRNA and tracrRNA of type II CRISPR loci if present in the organism.</text>
</comment>
<dbReference type="PROSITE" id="PS00517">
    <property type="entry name" value="RNASE_3_1"/>
    <property type="match status" value="1"/>
</dbReference>
<dbReference type="Gene3D" id="1.10.1520.10">
    <property type="entry name" value="Ribonuclease III domain"/>
    <property type="match status" value="1"/>
</dbReference>
<dbReference type="GO" id="GO:0006364">
    <property type="term" value="P:rRNA processing"/>
    <property type="evidence" value="ECO:0007669"/>
    <property type="project" value="UniProtKB-UniRule"/>
</dbReference>
<evidence type="ECO:0000256" key="2">
    <source>
        <dbReference type="ARBA" id="ARBA00004496"/>
    </source>
</evidence>
<dbReference type="InterPro" id="IPR014720">
    <property type="entry name" value="dsRBD_dom"/>
</dbReference>
<dbReference type="Gene3D" id="3.30.160.20">
    <property type="match status" value="1"/>
</dbReference>
<dbReference type="GO" id="GO:0019843">
    <property type="term" value="F:rRNA binding"/>
    <property type="evidence" value="ECO:0007669"/>
    <property type="project" value="UniProtKB-KW"/>
</dbReference>
<organism evidence="18 19">
    <name type="scientific">Siculibacillus lacustris</name>
    <dbReference type="NCBI Taxonomy" id="1549641"/>
    <lineage>
        <taxon>Bacteria</taxon>
        <taxon>Pseudomonadati</taxon>
        <taxon>Pseudomonadota</taxon>
        <taxon>Alphaproteobacteria</taxon>
        <taxon>Hyphomicrobiales</taxon>
        <taxon>Ancalomicrobiaceae</taxon>
        <taxon>Siculibacillus</taxon>
    </lineage>
</organism>
<protein>
    <recommendedName>
        <fullName evidence="15">Ribonuclease 3</fullName>
        <ecNumber evidence="15">3.1.26.3</ecNumber>
    </recommendedName>
    <alternativeName>
        <fullName evidence="15">Ribonuclease III</fullName>
        <shortName evidence="15">RNase III</shortName>
    </alternativeName>
</protein>
<name>A0A4Q9VU97_9HYPH</name>
<keyword evidence="19" id="KW-1185">Reference proteome</keyword>
<dbReference type="EMBL" id="SJFN01000006">
    <property type="protein sequence ID" value="TBW39742.1"/>
    <property type="molecule type" value="Genomic_DNA"/>
</dbReference>
<dbReference type="GO" id="GO:0010468">
    <property type="term" value="P:regulation of gene expression"/>
    <property type="evidence" value="ECO:0007669"/>
    <property type="project" value="TreeGrafter"/>
</dbReference>
<keyword evidence="6 15" id="KW-0698">rRNA processing</keyword>
<dbReference type="SUPFAM" id="SSF69065">
    <property type="entry name" value="RNase III domain-like"/>
    <property type="match status" value="1"/>
</dbReference>
<evidence type="ECO:0000256" key="10">
    <source>
        <dbReference type="ARBA" id="ARBA00022723"/>
    </source>
</evidence>
<dbReference type="SMART" id="SM00358">
    <property type="entry name" value="DSRM"/>
    <property type="match status" value="1"/>
</dbReference>
<dbReference type="InterPro" id="IPR011907">
    <property type="entry name" value="RNase_III"/>
</dbReference>
<evidence type="ECO:0000313" key="18">
    <source>
        <dbReference type="EMBL" id="TBW39742.1"/>
    </source>
</evidence>
<keyword evidence="13 15" id="KW-0460">Magnesium</keyword>
<dbReference type="HAMAP" id="MF_00104">
    <property type="entry name" value="RNase_III"/>
    <property type="match status" value="1"/>
</dbReference>
<evidence type="ECO:0000256" key="6">
    <source>
        <dbReference type="ARBA" id="ARBA00022552"/>
    </source>
</evidence>
<keyword evidence="7 15" id="KW-0507">mRNA processing</keyword>
<feature type="binding site" evidence="15">
    <location>
        <position position="121"/>
    </location>
    <ligand>
        <name>Mg(2+)</name>
        <dbReference type="ChEBI" id="CHEBI:18420"/>
    </ligand>
</feature>
<dbReference type="Proteomes" id="UP000292781">
    <property type="component" value="Unassembled WGS sequence"/>
</dbReference>
<dbReference type="InterPro" id="IPR000999">
    <property type="entry name" value="RNase_III_dom"/>
</dbReference>
<keyword evidence="9 15" id="KW-0540">Nuclease</keyword>
<dbReference type="PROSITE" id="PS50142">
    <property type="entry name" value="RNASE_3_2"/>
    <property type="match status" value="1"/>
</dbReference>
<dbReference type="GO" id="GO:0008033">
    <property type="term" value="P:tRNA processing"/>
    <property type="evidence" value="ECO:0007669"/>
    <property type="project" value="UniProtKB-KW"/>
</dbReference>
<accession>A0A4Q9VU97</accession>
<evidence type="ECO:0000313" key="19">
    <source>
        <dbReference type="Proteomes" id="UP000292781"/>
    </source>
</evidence>
<comment type="cofactor">
    <cofactor evidence="15">
        <name>Mg(2+)</name>
        <dbReference type="ChEBI" id="CHEBI:18420"/>
    </cofactor>
</comment>
<dbReference type="GO" id="GO:0005737">
    <property type="term" value="C:cytoplasm"/>
    <property type="evidence" value="ECO:0007669"/>
    <property type="project" value="UniProtKB-SubCell"/>
</dbReference>
<evidence type="ECO:0000256" key="3">
    <source>
        <dbReference type="ARBA" id="ARBA00010183"/>
    </source>
</evidence>
<dbReference type="OrthoDB" id="9805026at2"/>
<evidence type="ECO:0000256" key="5">
    <source>
        <dbReference type="ARBA" id="ARBA00022490"/>
    </source>
</evidence>
<evidence type="ECO:0000256" key="15">
    <source>
        <dbReference type="HAMAP-Rule" id="MF_00104"/>
    </source>
</evidence>
<evidence type="ECO:0000259" key="17">
    <source>
        <dbReference type="PROSITE" id="PS50142"/>
    </source>
</evidence>
<feature type="active site" evidence="15">
    <location>
        <position position="121"/>
    </location>
</feature>
<gene>
    <name evidence="15 18" type="primary">rnc</name>
    <name evidence="18" type="ORF">EYW49_05650</name>
</gene>
<feature type="domain" description="RNase III" evidence="17">
    <location>
        <begin position="7"/>
        <end position="132"/>
    </location>
</feature>
<evidence type="ECO:0000256" key="14">
    <source>
        <dbReference type="ARBA" id="ARBA00022884"/>
    </source>
</evidence>
<dbReference type="CDD" id="cd00593">
    <property type="entry name" value="RIBOc"/>
    <property type="match status" value="1"/>
</dbReference>
<comment type="subcellular location">
    <subcellularLocation>
        <location evidence="2 15">Cytoplasm</location>
    </subcellularLocation>
</comment>
<dbReference type="GO" id="GO:0046872">
    <property type="term" value="F:metal ion binding"/>
    <property type="evidence" value="ECO:0007669"/>
    <property type="project" value="UniProtKB-KW"/>
</dbReference>
<proteinExistence type="inferred from homology"/>
<dbReference type="EC" id="3.1.26.3" evidence="15"/>
<dbReference type="NCBIfam" id="TIGR02191">
    <property type="entry name" value="RNaseIII"/>
    <property type="match status" value="1"/>
</dbReference>
<keyword evidence="5 15" id="KW-0963">Cytoplasm</keyword>
<evidence type="ECO:0000256" key="12">
    <source>
        <dbReference type="ARBA" id="ARBA00022801"/>
    </source>
</evidence>
<reference evidence="18 19" key="1">
    <citation type="submission" date="2019-02" db="EMBL/GenBank/DDBJ databases">
        <title>Siculibacillus lacustris gen. nov., sp. nov., a new rosette-forming bacterium isolated from a freshwater crater lake (Lake St. Ana, Romania).</title>
        <authorList>
            <person name="Felfoldi T."/>
            <person name="Marton Z."/>
            <person name="Szabo A."/>
            <person name="Mentes A."/>
            <person name="Boka K."/>
            <person name="Marialigeti K."/>
            <person name="Mathe I."/>
            <person name="Koncz M."/>
            <person name="Schumann P."/>
            <person name="Toth E."/>
        </authorList>
    </citation>
    <scope>NUCLEOTIDE SEQUENCE [LARGE SCALE GENOMIC DNA]</scope>
    <source>
        <strain evidence="18 19">SA-279</strain>
    </source>
</reference>
<dbReference type="FunFam" id="1.10.1520.10:FF:000001">
    <property type="entry name" value="Ribonuclease 3"/>
    <property type="match status" value="1"/>
</dbReference>
<feature type="binding site" evidence="15">
    <location>
        <position position="118"/>
    </location>
    <ligand>
        <name>Mg(2+)</name>
        <dbReference type="ChEBI" id="CHEBI:18420"/>
    </ligand>
</feature>
<evidence type="ECO:0000256" key="8">
    <source>
        <dbReference type="ARBA" id="ARBA00022694"/>
    </source>
</evidence>
<keyword evidence="15" id="KW-0699">rRNA-binding</keyword>
<feature type="active site" evidence="15">
    <location>
        <position position="49"/>
    </location>
</feature>
<dbReference type="Pfam" id="PF14622">
    <property type="entry name" value="Ribonucleas_3_3"/>
    <property type="match status" value="1"/>
</dbReference>
<dbReference type="AlphaFoldDB" id="A0A4Q9VU97"/>
<comment type="catalytic activity">
    <reaction evidence="1 15">
        <text>Endonucleolytic cleavage to 5'-phosphomonoester.</text>
        <dbReference type="EC" id="3.1.26.3"/>
    </reaction>
</comment>
<dbReference type="CDD" id="cd10845">
    <property type="entry name" value="DSRM_RNAse_III_family"/>
    <property type="match status" value="1"/>
</dbReference>
<comment type="similarity">
    <text evidence="3">Belongs to the ribonuclease III family.</text>
</comment>
<dbReference type="GO" id="GO:0003725">
    <property type="term" value="F:double-stranded RNA binding"/>
    <property type="evidence" value="ECO:0007669"/>
    <property type="project" value="TreeGrafter"/>
</dbReference>
<evidence type="ECO:0000256" key="1">
    <source>
        <dbReference type="ARBA" id="ARBA00000109"/>
    </source>
</evidence>
<dbReference type="GO" id="GO:0042802">
    <property type="term" value="F:identical protein binding"/>
    <property type="evidence" value="ECO:0007669"/>
    <property type="project" value="UniProtKB-ARBA"/>
</dbReference>